<dbReference type="Gene3D" id="2.60.40.1210">
    <property type="entry name" value="Cellobiose dehydrogenase, cytochrome domain"/>
    <property type="match status" value="1"/>
</dbReference>
<sequence>MSFYIAAALLGLSSTAYGQSVSTKEGGITYSVSVPDTTASSGSGDIYIQMSGPSTNSWIGFGQGSSMSGSKMFIIYANAAGTNVTLSPRKGSGHSQPSFDSSAQVTLVEGSGISNGVMTANIKCSDCKDLTSSSSSWIYGALSGSALSSDSQSASISQHSSTYGTMSLDMTKAKNSDNTNPFVTTSGGASTSSGSGASDDCAQAAGESGSATTNNGASATSSGGGDGNPFGSSFTGFPTDRGGRGPFGSRATSGGNDKRAAATPSACVGGGVNSGASILKQNGWANIDTRNRILMSHGIIASLAFVVLFPIGAIAIRLFSFPGLVAFHAACQTVGYLFWIIGFGLGVYIANKMNYINQPHAVIGIILFILAFFQPILGALHHSNYKKFQTRTAASHGHIWLGRILITLGIINGGLGLKLADNSTYGPIVYGIFAAVAWVTYVVAIVIGERRKARSIQSRPPKYDEAMALRSRSESTDATAPQEYYGRRNK</sequence>
<comment type="caution">
    <text evidence="11">The sequence shown here is derived from an EMBL/GenBank/DDBJ whole genome shotgun (WGS) entry which is preliminary data.</text>
</comment>
<dbReference type="CDD" id="cd08760">
    <property type="entry name" value="Cyt_b561_FRRS1_like"/>
    <property type="match status" value="1"/>
</dbReference>
<feature type="compositionally biased region" description="Low complexity" evidence="7">
    <location>
        <begin position="184"/>
        <end position="198"/>
    </location>
</feature>
<evidence type="ECO:0000256" key="8">
    <source>
        <dbReference type="SAM" id="Phobius"/>
    </source>
</evidence>
<feature type="transmembrane region" description="Helical" evidence="8">
    <location>
        <begin position="361"/>
        <end position="380"/>
    </location>
</feature>
<dbReference type="SUPFAM" id="SSF49344">
    <property type="entry name" value="CBD9-like"/>
    <property type="match status" value="1"/>
</dbReference>
<feature type="transmembrane region" description="Helical" evidence="8">
    <location>
        <begin position="326"/>
        <end position="349"/>
    </location>
</feature>
<evidence type="ECO:0000313" key="11">
    <source>
        <dbReference type="EMBL" id="TID24384.1"/>
    </source>
</evidence>
<feature type="compositionally biased region" description="Basic and acidic residues" evidence="7">
    <location>
        <begin position="461"/>
        <end position="475"/>
    </location>
</feature>
<feature type="domain" description="Cytochrome b561" evidence="10">
    <location>
        <begin position="261"/>
        <end position="450"/>
    </location>
</feature>
<evidence type="ECO:0000313" key="12">
    <source>
        <dbReference type="Proteomes" id="UP000298493"/>
    </source>
</evidence>
<organism evidence="11 12">
    <name type="scientific">Venturia nashicola</name>
    <dbReference type="NCBI Taxonomy" id="86259"/>
    <lineage>
        <taxon>Eukaryota</taxon>
        <taxon>Fungi</taxon>
        <taxon>Dikarya</taxon>
        <taxon>Ascomycota</taxon>
        <taxon>Pezizomycotina</taxon>
        <taxon>Dothideomycetes</taxon>
        <taxon>Pleosporomycetidae</taxon>
        <taxon>Venturiales</taxon>
        <taxon>Venturiaceae</taxon>
        <taxon>Venturia</taxon>
    </lineage>
</organism>
<protein>
    <submittedName>
        <fullName evidence="11">Iron reductase domain protein</fullName>
    </submittedName>
</protein>
<dbReference type="CDD" id="cd09630">
    <property type="entry name" value="CDH_like_cytochrome"/>
    <property type="match status" value="1"/>
</dbReference>
<evidence type="ECO:0000256" key="7">
    <source>
        <dbReference type="SAM" id="MobiDB-lite"/>
    </source>
</evidence>
<gene>
    <name evidence="11" type="ORF">E6O75_ATG02749</name>
</gene>
<dbReference type="PROSITE" id="PS50939">
    <property type="entry name" value="CYTOCHROME_B561"/>
    <property type="match status" value="1"/>
</dbReference>
<dbReference type="Pfam" id="PF16010">
    <property type="entry name" value="CDH-cyt"/>
    <property type="match status" value="1"/>
</dbReference>
<dbReference type="PANTHER" id="PTHR47797:SF1">
    <property type="entry name" value="CYTOCHROME B561 DOMAIN-CONTAINING PROTEIN-RELATED"/>
    <property type="match status" value="1"/>
</dbReference>
<dbReference type="STRING" id="86259.A0A4Z1PPP4"/>
<evidence type="ECO:0000256" key="9">
    <source>
        <dbReference type="SAM" id="SignalP"/>
    </source>
</evidence>
<feature type="region of interest" description="Disordered" evidence="7">
    <location>
        <begin position="172"/>
        <end position="262"/>
    </location>
</feature>
<feature type="transmembrane region" description="Helical" evidence="8">
    <location>
        <begin position="400"/>
        <end position="419"/>
    </location>
</feature>
<evidence type="ECO:0000256" key="6">
    <source>
        <dbReference type="ARBA" id="ARBA00023136"/>
    </source>
</evidence>
<dbReference type="InterPro" id="IPR015920">
    <property type="entry name" value="Cellobiose_DH-like_cyt"/>
</dbReference>
<feature type="signal peptide" evidence="9">
    <location>
        <begin position="1"/>
        <end position="18"/>
    </location>
</feature>
<keyword evidence="9" id="KW-0732">Signal</keyword>
<dbReference type="PANTHER" id="PTHR47797">
    <property type="entry name" value="DEHYDROGENASE, PUTATIVE (AFU_ORTHOLOGUE AFUA_8G05805)-RELATED"/>
    <property type="match status" value="1"/>
</dbReference>
<feature type="transmembrane region" description="Helical" evidence="8">
    <location>
        <begin position="425"/>
        <end position="447"/>
    </location>
</feature>
<comment type="subcellular location">
    <subcellularLocation>
        <location evidence="1">Membrane</location>
    </subcellularLocation>
</comment>
<dbReference type="InterPro" id="IPR006593">
    <property type="entry name" value="Cyt_b561/ferric_Rdtase_TM"/>
</dbReference>
<evidence type="ECO:0000256" key="5">
    <source>
        <dbReference type="ARBA" id="ARBA00022989"/>
    </source>
</evidence>
<feature type="transmembrane region" description="Helical" evidence="8">
    <location>
        <begin position="299"/>
        <end position="319"/>
    </location>
</feature>
<dbReference type="GO" id="GO:0016020">
    <property type="term" value="C:membrane"/>
    <property type="evidence" value="ECO:0007669"/>
    <property type="project" value="UniProtKB-SubCell"/>
</dbReference>
<dbReference type="Proteomes" id="UP000298493">
    <property type="component" value="Unassembled WGS sequence"/>
</dbReference>
<feature type="compositionally biased region" description="Low complexity" evidence="7">
    <location>
        <begin position="208"/>
        <end position="221"/>
    </location>
</feature>
<keyword evidence="6 8" id="KW-0472">Membrane</keyword>
<dbReference type="OrthoDB" id="19261at2759"/>
<evidence type="ECO:0000256" key="3">
    <source>
        <dbReference type="ARBA" id="ARBA00022692"/>
    </source>
</evidence>
<evidence type="ECO:0000256" key="4">
    <source>
        <dbReference type="ARBA" id="ARBA00022982"/>
    </source>
</evidence>
<keyword evidence="5 8" id="KW-1133">Transmembrane helix</keyword>
<accession>A0A4Z1PPP4</accession>
<proteinExistence type="predicted"/>
<evidence type="ECO:0000259" key="10">
    <source>
        <dbReference type="PROSITE" id="PS50939"/>
    </source>
</evidence>
<feature type="chain" id="PRO_5021323280" evidence="9">
    <location>
        <begin position="19"/>
        <end position="490"/>
    </location>
</feature>
<reference evidence="11 12" key="1">
    <citation type="submission" date="2019-04" db="EMBL/GenBank/DDBJ databases">
        <title>High contiguity whole genome sequence and gene annotation resource for two Venturia nashicola isolates.</title>
        <authorList>
            <person name="Prokchorchik M."/>
            <person name="Won K."/>
            <person name="Lee Y."/>
            <person name="Choi E.D."/>
            <person name="Segonzac C."/>
            <person name="Sohn K.H."/>
        </authorList>
    </citation>
    <scope>NUCLEOTIDE SEQUENCE [LARGE SCALE GENOMIC DNA]</scope>
    <source>
        <strain evidence="11 12">PRI2</strain>
    </source>
</reference>
<dbReference type="SMART" id="SM00665">
    <property type="entry name" value="B561"/>
    <property type="match status" value="1"/>
</dbReference>
<keyword evidence="3 8" id="KW-0812">Transmembrane</keyword>
<keyword evidence="12" id="KW-1185">Reference proteome</keyword>
<dbReference type="AlphaFoldDB" id="A0A4Z1PPP4"/>
<dbReference type="Gene3D" id="1.20.120.1770">
    <property type="match status" value="1"/>
</dbReference>
<evidence type="ECO:0000256" key="2">
    <source>
        <dbReference type="ARBA" id="ARBA00022448"/>
    </source>
</evidence>
<feature type="region of interest" description="Disordered" evidence="7">
    <location>
        <begin position="458"/>
        <end position="490"/>
    </location>
</feature>
<keyword evidence="4" id="KW-0249">Electron transport</keyword>
<evidence type="ECO:0000256" key="1">
    <source>
        <dbReference type="ARBA" id="ARBA00004370"/>
    </source>
</evidence>
<dbReference type="EMBL" id="SNSC02000005">
    <property type="protein sequence ID" value="TID24384.1"/>
    <property type="molecule type" value="Genomic_DNA"/>
</dbReference>
<name>A0A4Z1PPP4_9PEZI</name>
<keyword evidence="2" id="KW-0813">Transport</keyword>